<dbReference type="InterPro" id="IPR019099">
    <property type="entry name" value="Uncharacterised_PGPGW_TM"/>
</dbReference>
<gene>
    <name evidence="2" type="ORF">HXO61_00200</name>
    <name evidence="3" type="ORF">HXO64_06800</name>
</gene>
<evidence type="ECO:0000313" key="4">
    <source>
        <dbReference type="Proteomes" id="UP000770330"/>
    </source>
</evidence>
<organism evidence="2 4">
    <name type="scientific">Rothia mucilaginosa</name>
    <dbReference type="NCBI Taxonomy" id="43675"/>
    <lineage>
        <taxon>Bacteria</taxon>
        <taxon>Bacillati</taxon>
        <taxon>Actinomycetota</taxon>
        <taxon>Actinomycetes</taxon>
        <taxon>Micrococcales</taxon>
        <taxon>Micrococcaceae</taxon>
        <taxon>Rothia</taxon>
    </lineage>
</organism>
<dbReference type="EMBL" id="JABZXO010000001">
    <property type="protein sequence ID" value="MBF1656349.1"/>
    <property type="molecule type" value="Genomic_DNA"/>
</dbReference>
<dbReference type="Proteomes" id="UP000756427">
    <property type="component" value="Unassembled WGS sequence"/>
</dbReference>
<feature type="transmembrane region" description="Helical" evidence="1">
    <location>
        <begin position="68"/>
        <end position="85"/>
    </location>
</feature>
<dbReference type="Proteomes" id="UP000770330">
    <property type="component" value="Unassembled WGS sequence"/>
</dbReference>
<accession>A0A2I1Z6N2</accession>
<keyword evidence="1" id="KW-0472">Membrane</keyword>
<dbReference type="Pfam" id="PF09656">
    <property type="entry name" value="PGPGW"/>
    <property type="match status" value="1"/>
</dbReference>
<evidence type="ECO:0000313" key="3">
    <source>
        <dbReference type="EMBL" id="MBF1664242.1"/>
    </source>
</evidence>
<sequence>MEGPPLKTIEDEVKESETSRFHRWLEARKERMHAHPVMRHLYKPLVIGVGAFCFIAGLIMLVTPGPGWLFIFIGLGIWGTEFTWARRANIFMKHVVLTAWYRYRAWRQQRKERKAARKAERKAAAANQR</sequence>
<dbReference type="AlphaFoldDB" id="A0A2I1Z6N2"/>
<reference evidence="2" key="1">
    <citation type="submission" date="2020-04" db="EMBL/GenBank/DDBJ databases">
        <title>Deep metagenomics examines the oral microbiome during advanced dental caries in children, revealing novel taxa and co-occurrences with host molecules.</title>
        <authorList>
            <person name="Baker J.L."/>
            <person name="Morton J.T."/>
            <person name="Dinis M."/>
            <person name="Alvarez R."/>
            <person name="Tran N.C."/>
            <person name="Knight R."/>
            <person name="Edlund A."/>
        </authorList>
    </citation>
    <scope>NUCLEOTIDE SEQUENCE</scope>
    <source>
        <strain evidence="2">JCVI_39_bin.18</strain>
        <strain evidence="3">JCVI_44_bin.2</strain>
    </source>
</reference>
<evidence type="ECO:0000256" key="1">
    <source>
        <dbReference type="SAM" id="Phobius"/>
    </source>
</evidence>
<comment type="caution">
    <text evidence="2">The sequence shown here is derived from an EMBL/GenBank/DDBJ whole genome shotgun (WGS) entry which is preliminary data.</text>
</comment>
<name>A0A2I1Z6N2_9MICC</name>
<dbReference type="RefSeq" id="WP_005508339.1">
    <property type="nucleotide sequence ID" value="NZ_CAKASA010000009.1"/>
</dbReference>
<keyword evidence="1" id="KW-1133">Transmembrane helix</keyword>
<evidence type="ECO:0000313" key="2">
    <source>
        <dbReference type="EMBL" id="MBF1656349.1"/>
    </source>
</evidence>
<dbReference type="EMBL" id="JABZXR010000031">
    <property type="protein sequence ID" value="MBF1664242.1"/>
    <property type="molecule type" value="Genomic_DNA"/>
</dbReference>
<protein>
    <submittedName>
        <fullName evidence="2">PGPGW domain-containing protein</fullName>
    </submittedName>
</protein>
<keyword evidence="1" id="KW-0812">Transmembrane</keyword>
<dbReference type="GeneID" id="61436314"/>
<feature type="transmembrane region" description="Helical" evidence="1">
    <location>
        <begin position="41"/>
        <end position="62"/>
    </location>
</feature>
<proteinExistence type="predicted"/>